<evidence type="ECO:0000256" key="1">
    <source>
        <dbReference type="ARBA" id="ARBA00023015"/>
    </source>
</evidence>
<dbReference type="KEGG" id="haa:A5892_10185"/>
<proteinExistence type="predicted"/>
<organism evidence="5 6">
    <name type="scientific">Halotalea alkalilenta</name>
    <dbReference type="NCBI Taxonomy" id="376489"/>
    <lineage>
        <taxon>Bacteria</taxon>
        <taxon>Pseudomonadati</taxon>
        <taxon>Pseudomonadota</taxon>
        <taxon>Gammaproteobacteria</taxon>
        <taxon>Oceanospirillales</taxon>
        <taxon>Halomonadaceae</taxon>
        <taxon>Halotalea</taxon>
    </lineage>
</organism>
<evidence type="ECO:0000259" key="4">
    <source>
        <dbReference type="PROSITE" id="PS01124"/>
    </source>
</evidence>
<dbReference type="GO" id="GO:0003700">
    <property type="term" value="F:DNA-binding transcription factor activity"/>
    <property type="evidence" value="ECO:0007669"/>
    <property type="project" value="InterPro"/>
</dbReference>
<dbReference type="Proteomes" id="UP000077875">
    <property type="component" value="Chromosome"/>
</dbReference>
<dbReference type="EMBL" id="CP015243">
    <property type="protein sequence ID" value="ANF57786.1"/>
    <property type="molecule type" value="Genomic_DNA"/>
</dbReference>
<evidence type="ECO:0000256" key="2">
    <source>
        <dbReference type="ARBA" id="ARBA00023125"/>
    </source>
</evidence>
<dbReference type="SMART" id="SM00342">
    <property type="entry name" value="HTH_ARAC"/>
    <property type="match status" value="1"/>
</dbReference>
<dbReference type="Pfam" id="PF12833">
    <property type="entry name" value="HTH_18"/>
    <property type="match status" value="1"/>
</dbReference>
<dbReference type="RefSeq" id="WP_064122711.1">
    <property type="nucleotide sequence ID" value="NZ_CP015243.1"/>
</dbReference>
<gene>
    <name evidence="5" type="ORF">A5892_10185</name>
</gene>
<dbReference type="InterPro" id="IPR018060">
    <property type="entry name" value="HTH_AraC"/>
</dbReference>
<dbReference type="InterPro" id="IPR009057">
    <property type="entry name" value="Homeodomain-like_sf"/>
</dbReference>
<dbReference type="GO" id="GO:0043565">
    <property type="term" value="F:sequence-specific DNA binding"/>
    <property type="evidence" value="ECO:0007669"/>
    <property type="project" value="InterPro"/>
</dbReference>
<dbReference type="InterPro" id="IPR050204">
    <property type="entry name" value="AraC_XylS_family_regulators"/>
</dbReference>
<dbReference type="PANTHER" id="PTHR46796">
    <property type="entry name" value="HTH-TYPE TRANSCRIPTIONAL ACTIVATOR RHAS-RELATED"/>
    <property type="match status" value="1"/>
</dbReference>
<feature type="domain" description="HTH araC/xylS-type" evidence="4">
    <location>
        <begin position="223"/>
        <end position="321"/>
    </location>
</feature>
<dbReference type="AlphaFoldDB" id="A0A172YF96"/>
<dbReference type="PROSITE" id="PS01124">
    <property type="entry name" value="HTH_ARAC_FAMILY_2"/>
    <property type="match status" value="1"/>
</dbReference>
<name>A0A172YF96_9GAMM</name>
<keyword evidence="6" id="KW-1185">Reference proteome</keyword>
<dbReference type="Pfam" id="PF14525">
    <property type="entry name" value="AraC_binding_2"/>
    <property type="match status" value="1"/>
</dbReference>
<keyword evidence="1" id="KW-0805">Transcription regulation</keyword>
<reference evidence="5 6" key="1">
    <citation type="submission" date="2016-04" db="EMBL/GenBank/DDBJ databases">
        <title>Complete Genome Sequence of Halotalea alkalilenta IHB B 13600.</title>
        <authorList>
            <person name="Swarnkar M.K."/>
            <person name="Sharma A."/>
            <person name="Kaushal K."/>
            <person name="Soni R."/>
            <person name="Rana S."/>
            <person name="Singh A.K."/>
            <person name="Gulati A."/>
        </authorList>
    </citation>
    <scope>NUCLEOTIDE SEQUENCE [LARGE SCALE GENOMIC DNA]</scope>
    <source>
        <strain evidence="5 6">IHB B 13600</strain>
    </source>
</reference>
<dbReference type="Gene3D" id="1.10.10.60">
    <property type="entry name" value="Homeodomain-like"/>
    <property type="match status" value="2"/>
</dbReference>
<accession>A0A172YF96</accession>
<evidence type="ECO:0000313" key="6">
    <source>
        <dbReference type="Proteomes" id="UP000077875"/>
    </source>
</evidence>
<evidence type="ECO:0000313" key="5">
    <source>
        <dbReference type="EMBL" id="ANF57786.1"/>
    </source>
</evidence>
<keyword evidence="3" id="KW-0804">Transcription</keyword>
<dbReference type="SUPFAM" id="SSF46689">
    <property type="entry name" value="Homeodomain-like"/>
    <property type="match status" value="2"/>
</dbReference>
<sequence length="341" mass="37532">MSPAARHQDSDPGRSSGNYESKLAQWLLGINTAQVVQSGGGEGGPAFSWRESEQSGDSVIAGSLKSEETRFNRTASCIALAPDHLLILLVERGEFISNVYGEERLVHQGDLMIQDASQPCSLRFDPQLGPAIACEFLYLVLSRSVLGYLEGLERLHGRVVPRGEPLNHLLGGHLKLLLSIADQLSEEERRCAGRGTVGFFVHALELLCGRVRAQPEPANALLSGICTYIEQHLDQPLDVGTLCRRFGISRSSLYRLFEPLGGIATHIRHRRLIRARQYLLSPAHSHLSIAAIARRCGLEANTFTRLFNQTYGVSPREARIMAIKLGGDPLKLAQTIWRDAP</sequence>
<dbReference type="STRING" id="376489.A5892_10185"/>
<keyword evidence="2" id="KW-0238">DNA-binding</keyword>
<dbReference type="InterPro" id="IPR018062">
    <property type="entry name" value="HTH_AraC-typ_CS"/>
</dbReference>
<protein>
    <recommendedName>
        <fullName evidence="4">HTH araC/xylS-type domain-containing protein</fullName>
    </recommendedName>
</protein>
<dbReference type="PROSITE" id="PS00041">
    <property type="entry name" value="HTH_ARAC_FAMILY_1"/>
    <property type="match status" value="1"/>
</dbReference>
<dbReference type="PANTHER" id="PTHR46796:SF6">
    <property type="entry name" value="ARAC SUBFAMILY"/>
    <property type="match status" value="1"/>
</dbReference>
<dbReference type="InterPro" id="IPR035418">
    <property type="entry name" value="AraC-bd_2"/>
</dbReference>
<evidence type="ECO:0000256" key="3">
    <source>
        <dbReference type="ARBA" id="ARBA00023163"/>
    </source>
</evidence>